<dbReference type="Pfam" id="PF03370">
    <property type="entry name" value="CBM_21"/>
    <property type="match status" value="1"/>
</dbReference>
<organism evidence="3">
    <name type="scientific">Schistocephalus solidus</name>
    <name type="common">Tapeworm</name>
    <dbReference type="NCBI Taxonomy" id="70667"/>
    <lineage>
        <taxon>Eukaryota</taxon>
        <taxon>Metazoa</taxon>
        <taxon>Spiralia</taxon>
        <taxon>Lophotrochozoa</taxon>
        <taxon>Platyhelminthes</taxon>
        <taxon>Cestoda</taxon>
        <taxon>Eucestoda</taxon>
        <taxon>Diphyllobothriidea</taxon>
        <taxon>Diphyllobothriidae</taxon>
        <taxon>Schistocephalus</taxon>
    </lineage>
</organism>
<proteinExistence type="predicted"/>
<protein>
    <submittedName>
        <fullName evidence="3">Protein phosphatase 1 regulatory subunit 3B</fullName>
    </submittedName>
</protein>
<dbReference type="AlphaFoldDB" id="A0A0X3Q3R9"/>
<dbReference type="GO" id="GO:0008157">
    <property type="term" value="F:protein phosphatase 1 binding"/>
    <property type="evidence" value="ECO:0007669"/>
    <property type="project" value="TreeGrafter"/>
</dbReference>
<feature type="domain" description="CBM21" evidence="2">
    <location>
        <begin position="509"/>
        <end position="637"/>
    </location>
</feature>
<feature type="compositionally biased region" description="Polar residues" evidence="1">
    <location>
        <begin position="332"/>
        <end position="350"/>
    </location>
</feature>
<feature type="compositionally biased region" description="Basic and acidic residues" evidence="1">
    <location>
        <begin position="362"/>
        <end position="372"/>
    </location>
</feature>
<sequence>MASELGFIYSLGRHWTGSMIELDYNRNSLIESSNSDWTMGEDVPVHADDGLINNTSPWGFLEEHDFGKFLKNEYTNECVLKKLIAISKNPCIATTTFISTHRLNKTSSTEKSEKEPTALSKSIERWLLKVIRDKAQLRHSLTNLAPSGTSYSGSRTQCHLSNLHRTRPARPHSSEREVGSRRGLDLYHRRIEETCESSSTLTPLCLENMQLGSMPAGTRKRLSLSDSEISYAKEEGQQVDETGLSSGQKAVNENVAERNCVDAVQLIPLASTSSLEDATGSKNSDQQEDAGERSKAEEVASDVSMVPYASSDIESNTVDSPAGGGALHPPSESESNLAVDGSTLQASNETPDAPGPETTEPTEYKSLKECPRQGRPLTHSLTTSALHKKPQKSVRFADEEGFPIAQEHLVADSSLPPILHRKRLDSFDDDYRDFAVLPTFQRSFSTSTCRSSERPTFNLPPVPVIGSVAGQSTARSSEYGQGSSADLSPIESSWRLTFAQPAAQYLAFRQRLDTGCVSLENVTVSTPKDDTCAVRLYGTIKVKNISFEKHVKLRVTEDHWKSFKDYPATHNLELSTVNGTSGRFDTFIFNFSIRFPDPAFSYNECQELQFAVCFQAGANASAGEYWDNNDGCNYVVQRQMSPRPLSTQANSLSRTTIPSSPVSRLDAGLNDNVNSFGLSRSSEERGRKDAPFFRVHPPTGMGAPGCSTAAAGDSVASISPPNPYTFDFRPNFTGFSSLTSYSSWQHYSSESMYY</sequence>
<dbReference type="InterPro" id="IPR005036">
    <property type="entry name" value="CBM21_dom"/>
</dbReference>
<feature type="region of interest" description="Disordered" evidence="1">
    <location>
        <begin position="272"/>
        <end position="379"/>
    </location>
</feature>
<accession>A0A0X3Q3R9</accession>
<dbReference type="Gene3D" id="2.60.40.2440">
    <property type="entry name" value="Carbohydrate binding type-21 domain"/>
    <property type="match status" value="1"/>
</dbReference>
<dbReference type="GO" id="GO:2001069">
    <property type="term" value="F:glycogen binding"/>
    <property type="evidence" value="ECO:0007669"/>
    <property type="project" value="TreeGrafter"/>
</dbReference>
<dbReference type="PANTHER" id="PTHR12307">
    <property type="entry name" value="PROTEIN PHOSPHATASE 1 REGULATORY SUBUNIT"/>
    <property type="match status" value="1"/>
</dbReference>
<feature type="compositionally biased region" description="Polar residues" evidence="1">
    <location>
        <begin position="272"/>
        <end position="284"/>
    </location>
</feature>
<dbReference type="InterPro" id="IPR038175">
    <property type="entry name" value="CBM21_dom_sf"/>
</dbReference>
<dbReference type="InterPro" id="IPR050782">
    <property type="entry name" value="PP1_regulatory_subunit_3"/>
</dbReference>
<evidence type="ECO:0000256" key="1">
    <source>
        <dbReference type="SAM" id="MobiDB-lite"/>
    </source>
</evidence>
<evidence type="ECO:0000313" key="3">
    <source>
        <dbReference type="EMBL" id="JAP58709.1"/>
    </source>
</evidence>
<gene>
    <name evidence="3" type="primary">PPR3B</name>
    <name evidence="3" type="ORF">TR99302</name>
</gene>
<reference evidence="3" key="1">
    <citation type="submission" date="2016-01" db="EMBL/GenBank/DDBJ databases">
        <title>Reference transcriptome for the parasite Schistocephalus solidus: insights into the molecular evolution of parasitism.</title>
        <authorList>
            <person name="Hebert F.O."/>
            <person name="Grambauer S."/>
            <person name="Barber I."/>
            <person name="Landry C.R."/>
            <person name="Aubin-Horth N."/>
        </authorList>
    </citation>
    <scope>NUCLEOTIDE SEQUENCE</scope>
</reference>
<name>A0A0X3Q3R9_SCHSO</name>
<dbReference type="GO" id="GO:0000164">
    <property type="term" value="C:protein phosphatase type 1 complex"/>
    <property type="evidence" value="ECO:0007669"/>
    <property type="project" value="TreeGrafter"/>
</dbReference>
<feature type="region of interest" description="Disordered" evidence="1">
    <location>
        <begin position="645"/>
        <end position="664"/>
    </location>
</feature>
<dbReference type="GO" id="GO:0005979">
    <property type="term" value="P:regulation of glycogen biosynthetic process"/>
    <property type="evidence" value="ECO:0007669"/>
    <property type="project" value="TreeGrafter"/>
</dbReference>
<dbReference type="PROSITE" id="PS51159">
    <property type="entry name" value="CBM21"/>
    <property type="match status" value="1"/>
</dbReference>
<dbReference type="PANTHER" id="PTHR12307:SF48">
    <property type="entry name" value="PROTEIN PHOSPHATASE 1 REGULATORY SUBUNIT"/>
    <property type="match status" value="1"/>
</dbReference>
<dbReference type="EMBL" id="GEEE01004516">
    <property type="protein sequence ID" value="JAP58709.1"/>
    <property type="molecule type" value="Transcribed_RNA"/>
</dbReference>
<feature type="compositionally biased region" description="Polar residues" evidence="1">
    <location>
        <begin position="645"/>
        <end position="662"/>
    </location>
</feature>
<evidence type="ECO:0000259" key="2">
    <source>
        <dbReference type="PROSITE" id="PS51159"/>
    </source>
</evidence>